<keyword evidence="1 3" id="KW-0413">Isomerase</keyword>
<evidence type="ECO:0000256" key="1">
    <source>
        <dbReference type="RuleBase" id="RU003513"/>
    </source>
</evidence>
<dbReference type="NCBIfam" id="TIGR00236">
    <property type="entry name" value="wecB"/>
    <property type="match status" value="1"/>
</dbReference>
<dbReference type="Proteomes" id="UP000435357">
    <property type="component" value="Unassembled WGS sequence"/>
</dbReference>
<comment type="caution">
    <text evidence="3">The sequence shown here is derived from an EMBL/GenBank/DDBJ whole genome shotgun (WGS) entry which is preliminary data.</text>
</comment>
<dbReference type="GO" id="GO:0008761">
    <property type="term" value="F:UDP-N-acetylglucosamine 2-epimerase activity"/>
    <property type="evidence" value="ECO:0007669"/>
    <property type="project" value="UniProtKB-EC"/>
</dbReference>
<organism evidence="3 4">
    <name type="scientific">Salibacter halophilus</name>
    <dbReference type="NCBI Taxonomy" id="1803916"/>
    <lineage>
        <taxon>Bacteria</taxon>
        <taxon>Pseudomonadati</taxon>
        <taxon>Bacteroidota</taxon>
        <taxon>Flavobacteriia</taxon>
        <taxon>Flavobacteriales</taxon>
        <taxon>Salibacteraceae</taxon>
        <taxon>Salibacter</taxon>
    </lineage>
</organism>
<comment type="similarity">
    <text evidence="1">Belongs to the UDP-N-acetylglucosamine 2-epimerase family.</text>
</comment>
<proteinExistence type="inferred from homology"/>
<dbReference type="EMBL" id="WACR01000002">
    <property type="protein sequence ID" value="KAB1065708.1"/>
    <property type="molecule type" value="Genomic_DNA"/>
</dbReference>
<dbReference type="CDD" id="cd03786">
    <property type="entry name" value="GTB_UDP-GlcNAc_2-Epimerase"/>
    <property type="match status" value="1"/>
</dbReference>
<dbReference type="PANTHER" id="PTHR43174">
    <property type="entry name" value="UDP-N-ACETYLGLUCOSAMINE 2-EPIMERASE"/>
    <property type="match status" value="1"/>
</dbReference>
<feature type="domain" description="UDP-N-acetylglucosamine 2-epimerase" evidence="2">
    <location>
        <begin position="21"/>
        <end position="352"/>
    </location>
</feature>
<dbReference type="InterPro" id="IPR003331">
    <property type="entry name" value="UDP_GlcNAc_Epimerase_2_dom"/>
</dbReference>
<evidence type="ECO:0000313" key="3">
    <source>
        <dbReference type="EMBL" id="KAB1065708.1"/>
    </source>
</evidence>
<gene>
    <name evidence="3" type="ORF">F3059_03360</name>
</gene>
<reference evidence="3 4" key="1">
    <citation type="submission" date="2019-09" db="EMBL/GenBank/DDBJ databases">
        <title>Genomes of Cryomorphaceae.</title>
        <authorList>
            <person name="Bowman J.P."/>
        </authorList>
    </citation>
    <scope>NUCLEOTIDE SEQUENCE [LARGE SCALE GENOMIC DNA]</scope>
    <source>
        <strain evidence="3 4">KCTC 52047</strain>
    </source>
</reference>
<accession>A0A6N6M7D6</accession>
<evidence type="ECO:0000313" key="4">
    <source>
        <dbReference type="Proteomes" id="UP000435357"/>
    </source>
</evidence>
<dbReference type="EC" id="5.1.3.14" evidence="3"/>
<keyword evidence="4" id="KW-1185">Reference proteome</keyword>
<name>A0A6N6M7D6_9FLAO</name>
<sequence>MKIITVVGARPQFVKAAVVSRELKKYDGVEEILVHTGQHFDQNMSDVFFDEMEIPKPKYNLEINGVGHGAMTGRMLEKLEEVFISEKPDLVLVYGDTNSTLAGALAAQKLHIKVGHVEAGLRSFNMEMPEEINRILTDRISTILFCPTDSAIKNLKNEGYENFDCEIVRSGDVMNDAALYYAEKSAQLSSVVESVPNEFILCTLHRAENTDDLKRLQAFVENLNEVHESVKPVVIPLHPRTKAKLKEYNLDLNVKVIDPVGYFDMIELLKNCSMVLTDSGGLQKEAFFFHKTCLTLRDQTEWVELVEEGVNQLVKPEDDLKQKASEMLKKSVSFDTDLYGNGEAAKQIAKAILSI</sequence>
<dbReference type="Pfam" id="PF02350">
    <property type="entry name" value="Epimerase_2"/>
    <property type="match status" value="1"/>
</dbReference>
<dbReference type="AlphaFoldDB" id="A0A6N6M7D6"/>
<protein>
    <submittedName>
        <fullName evidence="3">UDP-N-acetylglucosamine 2-epimerase (Non-hydrolyzing)</fullName>
        <ecNumber evidence="3">5.1.3.14</ecNumber>
    </submittedName>
</protein>
<dbReference type="InterPro" id="IPR029767">
    <property type="entry name" value="WecB-like"/>
</dbReference>
<dbReference type="RefSeq" id="WP_151166533.1">
    <property type="nucleotide sequence ID" value="NZ_WACR01000002.1"/>
</dbReference>
<dbReference type="Gene3D" id="3.40.50.2000">
    <property type="entry name" value="Glycogen Phosphorylase B"/>
    <property type="match status" value="2"/>
</dbReference>
<evidence type="ECO:0000259" key="2">
    <source>
        <dbReference type="Pfam" id="PF02350"/>
    </source>
</evidence>
<dbReference type="OrthoDB" id="9803238at2"/>
<dbReference type="PANTHER" id="PTHR43174:SF1">
    <property type="entry name" value="UDP-N-ACETYLGLUCOSAMINE 2-EPIMERASE"/>
    <property type="match status" value="1"/>
</dbReference>
<dbReference type="SUPFAM" id="SSF53756">
    <property type="entry name" value="UDP-Glycosyltransferase/glycogen phosphorylase"/>
    <property type="match status" value="1"/>
</dbReference>